<evidence type="ECO:0000259" key="2">
    <source>
        <dbReference type="PROSITE" id="PS50995"/>
    </source>
</evidence>
<evidence type="ECO:0000256" key="1">
    <source>
        <dbReference type="ARBA" id="ARBA00022679"/>
    </source>
</evidence>
<dbReference type="Pfam" id="PF00583">
    <property type="entry name" value="Acetyltransf_1"/>
    <property type="match status" value="1"/>
</dbReference>
<dbReference type="EMBL" id="JBEPSM010000003">
    <property type="protein sequence ID" value="MET4635960.1"/>
    <property type="molecule type" value="Genomic_DNA"/>
</dbReference>
<keyword evidence="5" id="KW-1185">Reference proteome</keyword>
<dbReference type="Gene3D" id="3.40.630.30">
    <property type="match status" value="1"/>
</dbReference>
<name>A0ABV2R3V9_9HYPH</name>
<dbReference type="Proteomes" id="UP001549321">
    <property type="component" value="Unassembled WGS sequence"/>
</dbReference>
<feature type="domain" description="N-acetyltransferase" evidence="3">
    <location>
        <begin position="155"/>
        <end position="312"/>
    </location>
</feature>
<accession>A0ABV2R3V9</accession>
<gene>
    <name evidence="4" type="ORF">ABIE08_003911</name>
</gene>
<dbReference type="Gene3D" id="1.10.10.10">
    <property type="entry name" value="Winged helix-like DNA-binding domain superfamily/Winged helix DNA-binding domain"/>
    <property type="match status" value="1"/>
</dbReference>
<dbReference type="InterPro" id="IPR036390">
    <property type="entry name" value="WH_DNA-bd_sf"/>
</dbReference>
<keyword evidence="4" id="KW-0238">DNA-binding</keyword>
<dbReference type="InterPro" id="IPR036388">
    <property type="entry name" value="WH-like_DNA-bd_sf"/>
</dbReference>
<reference evidence="4 5" key="1">
    <citation type="submission" date="2024-06" db="EMBL/GenBank/DDBJ databases">
        <title>Sorghum-associated microbial communities from plants grown in Nebraska, USA.</title>
        <authorList>
            <person name="Schachtman D."/>
        </authorList>
    </citation>
    <scope>NUCLEOTIDE SEQUENCE [LARGE SCALE GENOMIC DNA]</scope>
    <source>
        <strain evidence="4 5">3207</strain>
    </source>
</reference>
<sequence>MSSSALVDEIRSASRRIVRELGFMDPTLAGTAYSASAVHALLEIERQGSMTAAQLVEVLRLEKSSISRMVGKLIGAGELVEAAGAADSRTKPLELTAQGIRTVVGIHAFARDKVMAALAHLNPTEQQAVAQGLSSYARALAARDPAAEEPALSPIEIVTGYRPGWIGRVAEMHAAHYSRHWGFGPFFESTVASGAAEFTGRLDRPRNQAWAAIHDGRIVGSIAIDGEDLGDNRAHLRWFILDEGCRGGGVGRRLLGEAIAFCDAAGFAATRLWTFKGLDAARRLYEAHGFELAKEKPGTQWGAEVIEQQFSRRGPG</sequence>
<dbReference type="RefSeq" id="WP_354553495.1">
    <property type="nucleotide sequence ID" value="NZ_JBEPSM010000003.1"/>
</dbReference>
<proteinExistence type="predicted"/>
<dbReference type="InterPro" id="IPR000182">
    <property type="entry name" value="GNAT_dom"/>
</dbReference>
<evidence type="ECO:0000259" key="3">
    <source>
        <dbReference type="PROSITE" id="PS51186"/>
    </source>
</evidence>
<dbReference type="PANTHER" id="PTHR13947">
    <property type="entry name" value="GNAT FAMILY N-ACETYLTRANSFERASE"/>
    <property type="match status" value="1"/>
</dbReference>
<dbReference type="InterPro" id="IPR050769">
    <property type="entry name" value="NAT_camello-type"/>
</dbReference>
<evidence type="ECO:0000313" key="5">
    <source>
        <dbReference type="Proteomes" id="UP001549321"/>
    </source>
</evidence>
<comment type="caution">
    <text evidence="4">The sequence shown here is derived from an EMBL/GenBank/DDBJ whole genome shotgun (WGS) entry which is preliminary data.</text>
</comment>
<keyword evidence="1" id="KW-0808">Transferase</keyword>
<protein>
    <submittedName>
        <fullName evidence="4">DNA-binding MarR family transcriptional regulator/GNAT superfamily N-acetyltransferase</fullName>
    </submittedName>
</protein>
<dbReference type="SUPFAM" id="SSF46785">
    <property type="entry name" value="Winged helix' DNA-binding domain"/>
    <property type="match status" value="1"/>
</dbReference>
<dbReference type="PANTHER" id="PTHR13947:SF37">
    <property type="entry name" value="LD18367P"/>
    <property type="match status" value="1"/>
</dbReference>
<dbReference type="InterPro" id="IPR016181">
    <property type="entry name" value="Acyl_CoA_acyltransferase"/>
</dbReference>
<organism evidence="4 5">
    <name type="scientific">Kaistia defluvii</name>
    <dbReference type="NCBI Taxonomy" id="410841"/>
    <lineage>
        <taxon>Bacteria</taxon>
        <taxon>Pseudomonadati</taxon>
        <taxon>Pseudomonadota</taxon>
        <taxon>Alphaproteobacteria</taxon>
        <taxon>Hyphomicrobiales</taxon>
        <taxon>Kaistiaceae</taxon>
        <taxon>Kaistia</taxon>
    </lineage>
</organism>
<dbReference type="SMART" id="SM00347">
    <property type="entry name" value="HTH_MARR"/>
    <property type="match status" value="1"/>
</dbReference>
<dbReference type="PROSITE" id="PS50995">
    <property type="entry name" value="HTH_MARR_2"/>
    <property type="match status" value="1"/>
</dbReference>
<feature type="domain" description="HTH marR-type" evidence="2">
    <location>
        <begin position="3"/>
        <end position="138"/>
    </location>
</feature>
<dbReference type="Pfam" id="PF12802">
    <property type="entry name" value="MarR_2"/>
    <property type="match status" value="1"/>
</dbReference>
<evidence type="ECO:0000313" key="4">
    <source>
        <dbReference type="EMBL" id="MET4635960.1"/>
    </source>
</evidence>
<dbReference type="SUPFAM" id="SSF55729">
    <property type="entry name" value="Acyl-CoA N-acyltransferases (Nat)"/>
    <property type="match status" value="1"/>
</dbReference>
<dbReference type="PROSITE" id="PS51186">
    <property type="entry name" value="GNAT"/>
    <property type="match status" value="1"/>
</dbReference>
<dbReference type="InterPro" id="IPR000835">
    <property type="entry name" value="HTH_MarR-typ"/>
</dbReference>
<dbReference type="GO" id="GO:0003677">
    <property type="term" value="F:DNA binding"/>
    <property type="evidence" value="ECO:0007669"/>
    <property type="project" value="UniProtKB-KW"/>
</dbReference>